<comment type="similarity">
    <text evidence="1">Belongs to the bactofilin family.</text>
</comment>
<name>A0A1T4PYR6_9SPIR</name>
<dbReference type="PANTHER" id="PTHR35024">
    <property type="entry name" value="HYPOTHETICAL CYTOSOLIC PROTEIN"/>
    <property type="match status" value="1"/>
</dbReference>
<accession>A0A1T4PYR6</accession>
<evidence type="ECO:0000313" key="2">
    <source>
        <dbReference type="EMBL" id="SJZ96653.1"/>
    </source>
</evidence>
<sequence length="135" mass="14322">MAFTSDDISINTLIGPGSFVSGDIKINGFIRIDGDIKGKIESSSNIIIGERAKIQGNITASSIVVGGIVLGDITAPKGIKLLSTSVVIGDIITKSIQIEDDAIFNGHCISLSIEEEFKASSRQYLDQQAIRSKVI</sequence>
<evidence type="ECO:0000256" key="1">
    <source>
        <dbReference type="ARBA" id="ARBA00044755"/>
    </source>
</evidence>
<dbReference type="RefSeq" id="WP_078931511.1">
    <property type="nucleotide sequence ID" value="NZ_CAMEQG010000040.1"/>
</dbReference>
<dbReference type="EMBL" id="FUXC01000011">
    <property type="protein sequence ID" value="SJZ96653.1"/>
    <property type="molecule type" value="Genomic_DNA"/>
</dbReference>
<dbReference type="Pfam" id="PF04519">
    <property type="entry name" value="Bactofilin"/>
    <property type="match status" value="1"/>
</dbReference>
<dbReference type="GeneID" id="303368008"/>
<reference evidence="2 3" key="1">
    <citation type="submission" date="2017-02" db="EMBL/GenBank/DDBJ databases">
        <authorList>
            <person name="Peterson S.W."/>
        </authorList>
    </citation>
    <scope>NUCLEOTIDE SEQUENCE [LARGE SCALE GENOMIC DNA]</scope>
    <source>
        <strain evidence="2 3">ATCC BAA-909</strain>
    </source>
</reference>
<evidence type="ECO:0000313" key="3">
    <source>
        <dbReference type="Proteomes" id="UP000190395"/>
    </source>
</evidence>
<protein>
    <submittedName>
        <fullName evidence="2">Protein CcmA, bactofilin family</fullName>
    </submittedName>
</protein>
<dbReference type="AlphaFoldDB" id="A0A1T4PYR6"/>
<organism evidence="2 3">
    <name type="scientific">Treponema berlinense</name>
    <dbReference type="NCBI Taxonomy" id="225004"/>
    <lineage>
        <taxon>Bacteria</taxon>
        <taxon>Pseudomonadati</taxon>
        <taxon>Spirochaetota</taxon>
        <taxon>Spirochaetia</taxon>
        <taxon>Spirochaetales</taxon>
        <taxon>Treponemataceae</taxon>
        <taxon>Treponema</taxon>
    </lineage>
</organism>
<proteinExistence type="inferred from homology"/>
<keyword evidence="3" id="KW-1185">Reference proteome</keyword>
<dbReference type="PANTHER" id="PTHR35024:SF4">
    <property type="entry name" value="POLYMER-FORMING CYTOSKELETAL PROTEIN"/>
    <property type="match status" value="1"/>
</dbReference>
<dbReference type="Proteomes" id="UP000190395">
    <property type="component" value="Unassembled WGS sequence"/>
</dbReference>
<dbReference type="STRING" id="225004.SAMN02745152_01780"/>
<dbReference type="OrthoDB" id="350414at2"/>
<gene>
    <name evidence="2" type="ORF">SAMN02745152_01780</name>
</gene>
<dbReference type="InterPro" id="IPR007607">
    <property type="entry name" value="BacA/B"/>
</dbReference>